<dbReference type="RefSeq" id="WP_284315641.1">
    <property type="nucleotide sequence ID" value="NZ_BSPC01000066.1"/>
</dbReference>
<reference evidence="2" key="1">
    <citation type="journal article" date="2019" name="Int. J. Syst. Evol. Microbiol.">
        <title>The Global Catalogue of Microorganisms (GCM) 10K type strain sequencing project: providing services to taxonomists for standard genome sequencing and annotation.</title>
        <authorList>
            <consortium name="The Broad Institute Genomics Platform"/>
            <consortium name="The Broad Institute Genome Sequencing Center for Infectious Disease"/>
            <person name="Wu L."/>
            <person name="Ma J."/>
        </authorList>
    </citation>
    <scope>NUCLEOTIDE SEQUENCE [LARGE SCALE GENOMIC DNA]</scope>
    <source>
        <strain evidence="2">NBRC 101365</strain>
    </source>
</reference>
<dbReference type="SUPFAM" id="SSF53448">
    <property type="entry name" value="Nucleotide-diphospho-sugar transferases"/>
    <property type="match status" value="1"/>
</dbReference>
<evidence type="ECO:0000313" key="1">
    <source>
        <dbReference type="EMBL" id="GLS22679.1"/>
    </source>
</evidence>
<gene>
    <name evidence="1" type="ORF">GCM10007874_56990</name>
</gene>
<evidence type="ECO:0000313" key="2">
    <source>
        <dbReference type="Proteomes" id="UP001156882"/>
    </source>
</evidence>
<comment type="caution">
    <text evidence="1">The sequence shown here is derived from an EMBL/GenBank/DDBJ whole genome shotgun (WGS) entry which is preliminary data.</text>
</comment>
<dbReference type="Proteomes" id="UP001156882">
    <property type="component" value="Unassembled WGS sequence"/>
</dbReference>
<protein>
    <recommendedName>
        <fullName evidence="3">Glycosyltransferase</fullName>
    </recommendedName>
</protein>
<keyword evidence="2" id="KW-1185">Reference proteome</keyword>
<proteinExistence type="predicted"/>
<organism evidence="1 2">
    <name type="scientific">Labrys miyagiensis</name>
    <dbReference type="NCBI Taxonomy" id="346912"/>
    <lineage>
        <taxon>Bacteria</taxon>
        <taxon>Pseudomonadati</taxon>
        <taxon>Pseudomonadota</taxon>
        <taxon>Alphaproteobacteria</taxon>
        <taxon>Hyphomicrobiales</taxon>
        <taxon>Xanthobacteraceae</taxon>
        <taxon>Labrys</taxon>
    </lineage>
</organism>
<name>A0ABQ6CVD8_9HYPH</name>
<dbReference type="Gene3D" id="3.90.550.10">
    <property type="entry name" value="Spore Coat Polysaccharide Biosynthesis Protein SpsA, Chain A"/>
    <property type="match status" value="1"/>
</dbReference>
<sequence>MSAEQPISAHAGLPASICIATPAYEGSCKMGYVDSLLKLVVTLRELGISISFATAEKSSIIALARNILADYFLRKTTATHLLFIDADMRFRVEDVLRMLGHSSCDVIGAICPGKTFDWPRIARIAREQPGLPPERLAERGAVYVSTPELLAAEAASDGVDVFDEPIEVSGVGTGLMLIRREVFEALRNAHPEWLLTSGIVAGGHAFFSGGRMPDGGFAGEDFAFCQDARAIGVRIFACPWFKIGHIGTYEFVGELATAR</sequence>
<evidence type="ECO:0008006" key="3">
    <source>
        <dbReference type="Google" id="ProtNLM"/>
    </source>
</evidence>
<dbReference type="EMBL" id="BSPC01000066">
    <property type="protein sequence ID" value="GLS22679.1"/>
    <property type="molecule type" value="Genomic_DNA"/>
</dbReference>
<dbReference type="InterPro" id="IPR029044">
    <property type="entry name" value="Nucleotide-diphossugar_trans"/>
</dbReference>
<accession>A0ABQ6CVD8</accession>